<evidence type="ECO:0000256" key="4">
    <source>
        <dbReference type="ARBA" id="ARBA00022771"/>
    </source>
</evidence>
<dbReference type="InterPro" id="IPR036236">
    <property type="entry name" value="Znf_C2H2_sf"/>
</dbReference>
<keyword evidence="5" id="KW-0862">Zinc</keyword>
<evidence type="ECO:0000256" key="3">
    <source>
        <dbReference type="ARBA" id="ARBA00022737"/>
    </source>
</evidence>
<dbReference type="FunFam" id="3.30.160.60:FF:002273">
    <property type="entry name" value="Zinc finger protein"/>
    <property type="match status" value="1"/>
</dbReference>
<keyword evidence="7" id="KW-0539">Nucleus</keyword>
<evidence type="ECO:0000256" key="7">
    <source>
        <dbReference type="ARBA" id="ARBA00023242"/>
    </source>
</evidence>
<dbReference type="FunFam" id="3.30.160.60:FF:002343">
    <property type="entry name" value="Zinc finger protein 33A"/>
    <property type="match status" value="1"/>
</dbReference>
<dbReference type="Pfam" id="PF13894">
    <property type="entry name" value="zf-C2H2_4"/>
    <property type="match status" value="1"/>
</dbReference>
<dbReference type="SMART" id="SM00355">
    <property type="entry name" value="ZnF_C2H2"/>
    <property type="match status" value="8"/>
</dbReference>
<feature type="domain" description="C2H2-type" evidence="9">
    <location>
        <begin position="506"/>
        <end position="533"/>
    </location>
</feature>
<feature type="domain" description="C2H2-type" evidence="9">
    <location>
        <begin position="364"/>
        <end position="391"/>
    </location>
</feature>
<evidence type="ECO:0000256" key="6">
    <source>
        <dbReference type="ARBA" id="ARBA00023125"/>
    </source>
</evidence>
<keyword evidence="3" id="KW-0677">Repeat</keyword>
<keyword evidence="11" id="KW-1185">Reference proteome</keyword>
<dbReference type="InterPro" id="IPR013087">
    <property type="entry name" value="Znf_C2H2_type"/>
</dbReference>
<evidence type="ECO:0000313" key="10">
    <source>
        <dbReference type="EnsemblMetazoa" id="GMOY004548-PA"/>
    </source>
</evidence>
<evidence type="ECO:0000256" key="1">
    <source>
        <dbReference type="ARBA" id="ARBA00004123"/>
    </source>
</evidence>
<dbReference type="FunFam" id="3.30.160.60:FF:002070">
    <property type="entry name" value="Zinc finger protein"/>
    <property type="match status" value="1"/>
</dbReference>
<dbReference type="Gene3D" id="3.30.160.60">
    <property type="entry name" value="Classic Zinc Finger"/>
    <property type="match status" value="7"/>
</dbReference>
<feature type="domain" description="C2H2-type" evidence="9">
    <location>
        <begin position="450"/>
        <end position="477"/>
    </location>
</feature>
<name>A0A1B0FL58_GLOMM</name>
<dbReference type="GO" id="GO:0008270">
    <property type="term" value="F:zinc ion binding"/>
    <property type="evidence" value="ECO:0007669"/>
    <property type="project" value="UniProtKB-KW"/>
</dbReference>
<feature type="domain" description="C2H2-type" evidence="9">
    <location>
        <begin position="394"/>
        <end position="421"/>
    </location>
</feature>
<keyword evidence="2" id="KW-0479">Metal-binding</keyword>
<evidence type="ECO:0000313" key="11">
    <source>
        <dbReference type="Proteomes" id="UP000092444"/>
    </source>
</evidence>
<dbReference type="PANTHER" id="PTHR16515:SF66">
    <property type="entry name" value="C2H2-TYPE DOMAIN-CONTAINING PROTEIN"/>
    <property type="match status" value="1"/>
</dbReference>
<feature type="domain" description="C2H2-type" evidence="9">
    <location>
        <begin position="534"/>
        <end position="556"/>
    </location>
</feature>
<feature type="domain" description="C2H2-type" evidence="9">
    <location>
        <begin position="478"/>
        <end position="505"/>
    </location>
</feature>
<dbReference type="EMBL" id="CCAG010006623">
    <property type="status" value="NOT_ANNOTATED_CDS"/>
    <property type="molecule type" value="Genomic_DNA"/>
</dbReference>
<evidence type="ECO:0000256" key="8">
    <source>
        <dbReference type="PROSITE-ProRule" id="PRU00042"/>
    </source>
</evidence>
<proteinExistence type="predicted"/>
<dbReference type="PANTHER" id="PTHR16515">
    <property type="entry name" value="PR DOMAIN ZINC FINGER PROTEIN"/>
    <property type="match status" value="1"/>
</dbReference>
<dbReference type="FunFam" id="3.30.160.60:FF:000045">
    <property type="entry name" value="ZFP69 zinc finger protein B"/>
    <property type="match status" value="1"/>
</dbReference>
<feature type="domain" description="C2H2-type" evidence="9">
    <location>
        <begin position="422"/>
        <end position="449"/>
    </location>
</feature>
<dbReference type="PhylomeDB" id="A0A1B0FL58"/>
<keyword evidence="4 8" id="KW-0863">Zinc-finger</keyword>
<dbReference type="EnsemblMetazoa" id="GMOY004548-RA">
    <property type="protein sequence ID" value="GMOY004548-PA"/>
    <property type="gene ID" value="GMOY004548"/>
</dbReference>
<keyword evidence="6" id="KW-0238">DNA-binding</keyword>
<reference evidence="10" key="1">
    <citation type="submission" date="2020-05" db="UniProtKB">
        <authorList>
            <consortium name="EnsemblMetazoa"/>
        </authorList>
    </citation>
    <scope>IDENTIFICATION</scope>
    <source>
        <strain evidence="10">Yale</strain>
    </source>
</reference>
<dbReference type="Pfam" id="PF00096">
    <property type="entry name" value="zf-C2H2"/>
    <property type="match status" value="6"/>
</dbReference>
<dbReference type="VEuPathDB" id="VectorBase:GMOY004548"/>
<dbReference type="InterPro" id="IPR050331">
    <property type="entry name" value="Zinc_finger"/>
</dbReference>
<dbReference type="GO" id="GO:0006355">
    <property type="term" value="P:regulation of DNA-templated transcription"/>
    <property type="evidence" value="ECO:0007669"/>
    <property type="project" value="UniProtKB-ARBA"/>
</dbReference>
<sequence length="675" mass="73900">MNDLKMGFKHTLLERLHGLEMALPHKSNGSPKNMETINNTQVTDFSIQRILGEVKEKTSQSTSSPLRTTKTAISAATTLLSTSFPSNPQLVQPVPKKPFVCPDILDLSKNKSSHSQSQPVATNPSTALELPYFNPANCGMLNPGFLAAVAAANAQKFYAQFFPHMFTAAGVCTNNANSNFNRLPQHNSYARRYFAPYILSPPVNNVTSAQLQQRLTSSTPLPNSEHISQQPASSKFVCARSNCLDCLNSFYKHSSVTTSYPYNATLMFPAVTNTSVSTTNTYREKSKPTSDLILESSSNLSLAAATNIQVTASRKVSSSSAFDPPSTLISNTEEISYKCRICEKVFGCSQTLQAHEKTHKSPRYECSDCGKGFSQLRNYKYHLSVHRGTKEFAAECPECGKTFNDKGYLSSHMKIHRNKKEYECPYCPKSFNQRVAFNMHVRIHTGVKPHKCVECGKRFSRKMLLKQHMRTHSGEKPYQCSVCGKSFADRSNMTLHHRLHSGIKPFNCPICPKAFTKKHHLKTHLNYHTGCKPYVCPHPNCNQAFTQSSNMRTHAKKCQYKPLQLPYPAATNATVSAINSPANALMSTTLSSLAIHNNNGLIVNASASASAAAVTATLQANSNIPVMPSTTLSAGIRMLNSAASAAAVAVTPAIAGQSAAFPPAQQALLSTLRPF</sequence>
<dbReference type="SUPFAM" id="SSF57667">
    <property type="entry name" value="beta-beta-alpha zinc fingers"/>
    <property type="match status" value="5"/>
</dbReference>
<dbReference type="GO" id="GO:0003677">
    <property type="term" value="F:DNA binding"/>
    <property type="evidence" value="ECO:0007669"/>
    <property type="project" value="UniProtKB-KW"/>
</dbReference>
<organism evidence="10 11">
    <name type="scientific">Glossina morsitans morsitans</name>
    <name type="common">Savannah tsetse fly</name>
    <dbReference type="NCBI Taxonomy" id="37546"/>
    <lineage>
        <taxon>Eukaryota</taxon>
        <taxon>Metazoa</taxon>
        <taxon>Ecdysozoa</taxon>
        <taxon>Arthropoda</taxon>
        <taxon>Hexapoda</taxon>
        <taxon>Insecta</taxon>
        <taxon>Pterygota</taxon>
        <taxon>Neoptera</taxon>
        <taxon>Endopterygota</taxon>
        <taxon>Diptera</taxon>
        <taxon>Brachycera</taxon>
        <taxon>Muscomorpha</taxon>
        <taxon>Hippoboscoidea</taxon>
        <taxon>Glossinidae</taxon>
        <taxon>Glossina</taxon>
    </lineage>
</organism>
<protein>
    <recommendedName>
        <fullName evidence="9">C2H2-type domain-containing protein</fullName>
    </recommendedName>
</protein>
<evidence type="ECO:0000256" key="5">
    <source>
        <dbReference type="ARBA" id="ARBA00022833"/>
    </source>
</evidence>
<dbReference type="FunFam" id="3.30.160.60:FF:000624">
    <property type="entry name" value="zinc finger protein 697"/>
    <property type="match status" value="1"/>
</dbReference>
<feature type="domain" description="C2H2-type" evidence="9">
    <location>
        <begin position="337"/>
        <end position="364"/>
    </location>
</feature>
<dbReference type="STRING" id="37546.A0A1B0FL58"/>
<dbReference type="AlphaFoldDB" id="A0A1B0FL58"/>
<dbReference type="Proteomes" id="UP000092444">
    <property type="component" value="Unassembled WGS sequence"/>
</dbReference>
<evidence type="ECO:0000259" key="9">
    <source>
        <dbReference type="PROSITE" id="PS50157"/>
    </source>
</evidence>
<evidence type="ECO:0000256" key="2">
    <source>
        <dbReference type="ARBA" id="ARBA00022723"/>
    </source>
</evidence>
<dbReference type="PROSITE" id="PS50157">
    <property type="entry name" value="ZINC_FINGER_C2H2_2"/>
    <property type="match status" value="8"/>
</dbReference>
<accession>A0A1B0FL58</accession>
<dbReference type="FunFam" id="3.30.160.60:FF:000996">
    <property type="entry name" value="Zinc finger protein 181"/>
    <property type="match status" value="1"/>
</dbReference>
<comment type="subcellular location">
    <subcellularLocation>
        <location evidence="1">Nucleus</location>
    </subcellularLocation>
</comment>
<dbReference type="GO" id="GO:0005634">
    <property type="term" value="C:nucleus"/>
    <property type="evidence" value="ECO:0007669"/>
    <property type="project" value="UniProtKB-SubCell"/>
</dbReference>
<dbReference type="PROSITE" id="PS00028">
    <property type="entry name" value="ZINC_FINGER_C2H2_1"/>
    <property type="match status" value="7"/>
</dbReference>